<evidence type="ECO:0000313" key="6">
    <source>
        <dbReference type="EMBL" id="MCW4451330.1"/>
    </source>
</evidence>
<dbReference type="SUPFAM" id="SSF52738">
    <property type="entry name" value="Methylesterase CheB, C-terminal domain"/>
    <property type="match status" value="1"/>
</dbReference>
<name>A0ABT3JKN6_9FLAO</name>
<dbReference type="Gene3D" id="3.40.50.180">
    <property type="entry name" value="Methylesterase CheB, C-terminal domain"/>
    <property type="match status" value="1"/>
</dbReference>
<dbReference type="EMBL" id="JAPCHZ010000001">
    <property type="protein sequence ID" value="MCW4451330.1"/>
    <property type="molecule type" value="Genomic_DNA"/>
</dbReference>
<dbReference type="PROSITE" id="PS50122">
    <property type="entry name" value="CHEB"/>
    <property type="match status" value="1"/>
</dbReference>
<sequence>MKHCEALLIGGSAGSLEVILKLLPGLNPALRFPIILVLHRKPGKDDILTNLLAAKTEMKVKEVEEKEVMLPATLYIAPPNYHLLIENDHTFSLDASEKVNFSRPSIDVTFESAAEVFKENLVCLLLSGANSDGTAGLKIVKEFGGMALVQDPATAVVSFMPEAALANVDVDVVLKSNEMSEYINNLP</sequence>
<evidence type="ECO:0000259" key="5">
    <source>
        <dbReference type="PROSITE" id="PS50122"/>
    </source>
</evidence>
<evidence type="ECO:0000256" key="3">
    <source>
        <dbReference type="ARBA" id="ARBA00048267"/>
    </source>
</evidence>
<gene>
    <name evidence="6" type="ORF">OK344_03825</name>
</gene>
<feature type="active site" evidence="4">
    <location>
        <position position="39"/>
    </location>
</feature>
<comment type="caution">
    <text evidence="6">The sequence shown here is derived from an EMBL/GenBank/DDBJ whole genome shotgun (WGS) entry which is preliminary data.</text>
</comment>
<evidence type="ECO:0000313" key="7">
    <source>
        <dbReference type="Proteomes" id="UP001209107"/>
    </source>
</evidence>
<organism evidence="6 7">
    <name type="scientific">Kaistella yananensis</name>
    <dbReference type="NCBI Taxonomy" id="2989820"/>
    <lineage>
        <taxon>Bacteria</taxon>
        <taxon>Pseudomonadati</taxon>
        <taxon>Bacteroidota</taxon>
        <taxon>Flavobacteriia</taxon>
        <taxon>Flavobacteriales</taxon>
        <taxon>Weeksellaceae</taxon>
        <taxon>Chryseobacterium group</taxon>
        <taxon>Kaistella</taxon>
    </lineage>
</organism>
<protein>
    <recommendedName>
        <fullName evidence="2">protein-glutamate methylesterase</fullName>
        <ecNumber evidence="2">3.1.1.61</ecNumber>
    </recommendedName>
</protein>
<feature type="active site" evidence="4">
    <location>
        <position position="12"/>
    </location>
</feature>
<keyword evidence="1 4" id="KW-0378">Hydrolase</keyword>
<comment type="catalytic activity">
    <reaction evidence="3">
        <text>[protein]-L-glutamate 5-O-methyl ester + H2O = L-glutamyl-[protein] + methanol + H(+)</text>
        <dbReference type="Rhea" id="RHEA:23236"/>
        <dbReference type="Rhea" id="RHEA-COMP:10208"/>
        <dbReference type="Rhea" id="RHEA-COMP:10311"/>
        <dbReference type="ChEBI" id="CHEBI:15377"/>
        <dbReference type="ChEBI" id="CHEBI:15378"/>
        <dbReference type="ChEBI" id="CHEBI:17790"/>
        <dbReference type="ChEBI" id="CHEBI:29973"/>
        <dbReference type="ChEBI" id="CHEBI:82795"/>
        <dbReference type="EC" id="3.1.1.61"/>
    </reaction>
</comment>
<feature type="active site" evidence="4">
    <location>
        <position position="132"/>
    </location>
</feature>
<dbReference type="RefSeq" id="WP_265143526.1">
    <property type="nucleotide sequence ID" value="NZ_JAPCHZ010000001.1"/>
</dbReference>
<dbReference type="EC" id="3.1.1.61" evidence="2"/>
<dbReference type="Proteomes" id="UP001209107">
    <property type="component" value="Unassembled WGS sequence"/>
</dbReference>
<dbReference type="CDD" id="cd16433">
    <property type="entry name" value="CheB"/>
    <property type="match status" value="1"/>
</dbReference>
<dbReference type="PANTHER" id="PTHR42872">
    <property type="entry name" value="PROTEIN-GLUTAMATE METHYLESTERASE/PROTEIN-GLUTAMINE GLUTAMINASE"/>
    <property type="match status" value="1"/>
</dbReference>
<evidence type="ECO:0000256" key="2">
    <source>
        <dbReference type="ARBA" id="ARBA00039140"/>
    </source>
</evidence>
<proteinExistence type="predicted"/>
<dbReference type="PANTHER" id="PTHR42872:SF3">
    <property type="entry name" value="PROTEIN-GLUTAMATE METHYLESTERASE_PROTEIN-GLUTAMINE GLUTAMINASE 1"/>
    <property type="match status" value="1"/>
</dbReference>
<evidence type="ECO:0000256" key="4">
    <source>
        <dbReference type="PROSITE-ProRule" id="PRU00050"/>
    </source>
</evidence>
<accession>A0ABT3JKN6</accession>
<dbReference type="InterPro" id="IPR000673">
    <property type="entry name" value="Sig_transdc_resp-reg_Me-estase"/>
</dbReference>
<reference evidence="6 7" key="1">
    <citation type="submission" date="2022-10" db="EMBL/GenBank/DDBJ databases">
        <title>Kaistella sp. BT-6-1-3.</title>
        <authorList>
            <person name="Ai J."/>
            <person name="Deng Z."/>
        </authorList>
    </citation>
    <scope>NUCLEOTIDE SEQUENCE [LARGE SCALE GENOMIC DNA]</scope>
    <source>
        <strain evidence="6 7">BT6-1-3</strain>
    </source>
</reference>
<keyword evidence="4" id="KW-0145">Chemotaxis</keyword>
<keyword evidence="7" id="KW-1185">Reference proteome</keyword>
<dbReference type="Pfam" id="PF01339">
    <property type="entry name" value="CheB_methylest"/>
    <property type="match status" value="1"/>
</dbReference>
<evidence type="ECO:0000256" key="1">
    <source>
        <dbReference type="ARBA" id="ARBA00022801"/>
    </source>
</evidence>
<dbReference type="InterPro" id="IPR035909">
    <property type="entry name" value="CheB_C"/>
</dbReference>
<feature type="domain" description="CheB-type methylesterase" evidence="5">
    <location>
        <begin position="1"/>
        <end position="183"/>
    </location>
</feature>